<protein>
    <submittedName>
        <fullName evidence="3">Uncharacterized protein LOC111107290</fullName>
    </submittedName>
</protein>
<keyword evidence="1" id="KW-0812">Transmembrane</keyword>
<proteinExistence type="predicted"/>
<sequence length="262" mass="29488">MVPKDFVKSRLESPVFEKSGKDFKGSSLNQPLNVQRFMEKMMEENTNLNVTDRYSVFKNTSTDRQIPILEQPQSAGILSIAIPLLIAGIIVLFIAVLVGVRCKRKRDRADYGEDYEFSLVDQSIQANQSSIIGHAVIMANGTEYHEIGELMDQTLDNANGVLSLRDDQQSGEIGDHVLETENRTHIQQQDENIGYVLAKEIHCHGPHSEGNNETGVDGKIGNHDGTSPRVCYANEYFSLENCNKSPYFVLEKGRDFVYMNER</sequence>
<dbReference type="AlphaFoldDB" id="A0A8B8B4X2"/>
<reference evidence="3" key="1">
    <citation type="submission" date="2025-08" db="UniProtKB">
        <authorList>
            <consortium name="RefSeq"/>
        </authorList>
    </citation>
    <scope>IDENTIFICATION</scope>
    <source>
        <tissue evidence="3">Whole sample</tissue>
    </source>
</reference>
<accession>A0A8B8B4X2</accession>
<dbReference type="Proteomes" id="UP000694844">
    <property type="component" value="Chromosome 8"/>
</dbReference>
<evidence type="ECO:0000313" key="2">
    <source>
        <dbReference type="Proteomes" id="UP000694844"/>
    </source>
</evidence>
<organism evidence="2 3">
    <name type="scientific">Crassostrea virginica</name>
    <name type="common">Eastern oyster</name>
    <dbReference type="NCBI Taxonomy" id="6565"/>
    <lineage>
        <taxon>Eukaryota</taxon>
        <taxon>Metazoa</taxon>
        <taxon>Spiralia</taxon>
        <taxon>Lophotrochozoa</taxon>
        <taxon>Mollusca</taxon>
        <taxon>Bivalvia</taxon>
        <taxon>Autobranchia</taxon>
        <taxon>Pteriomorphia</taxon>
        <taxon>Ostreida</taxon>
        <taxon>Ostreoidea</taxon>
        <taxon>Ostreidae</taxon>
        <taxon>Crassostrea</taxon>
    </lineage>
</organism>
<dbReference type="KEGG" id="cvn:111107290"/>
<keyword evidence="2" id="KW-1185">Reference proteome</keyword>
<feature type="transmembrane region" description="Helical" evidence="1">
    <location>
        <begin position="77"/>
        <end position="100"/>
    </location>
</feature>
<dbReference type="RefSeq" id="XP_022298138.1">
    <property type="nucleotide sequence ID" value="XM_022442430.1"/>
</dbReference>
<keyword evidence="1" id="KW-0472">Membrane</keyword>
<gene>
    <name evidence="3" type="primary">LOC111107290</name>
</gene>
<dbReference type="GeneID" id="111107290"/>
<dbReference type="OrthoDB" id="10488039at2759"/>
<evidence type="ECO:0000256" key="1">
    <source>
        <dbReference type="SAM" id="Phobius"/>
    </source>
</evidence>
<name>A0A8B8B4X2_CRAVI</name>
<keyword evidence="1" id="KW-1133">Transmembrane helix</keyword>
<evidence type="ECO:0000313" key="3">
    <source>
        <dbReference type="RefSeq" id="XP_022298138.1"/>
    </source>
</evidence>